<dbReference type="Proteomes" id="UP000053555">
    <property type="component" value="Unassembled WGS sequence"/>
</dbReference>
<dbReference type="InterPro" id="IPR044594">
    <property type="entry name" value="HIPP01/3/5/6"/>
</dbReference>
<feature type="domain" description="HMA" evidence="2">
    <location>
        <begin position="18"/>
        <end position="89"/>
    </location>
</feature>
<proteinExistence type="predicted"/>
<feature type="domain" description="HMA" evidence="2">
    <location>
        <begin position="119"/>
        <end position="190"/>
    </location>
</feature>
<dbReference type="PANTHER" id="PTHR46413:SF2">
    <property type="entry name" value="HEAVY METAL-ASSOCIATED ISOPRENYLATED PLANT PROTEIN 3"/>
    <property type="match status" value="1"/>
</dbReference>
<dbReference type="AlphaFoldDB" id="A0A0B2NPB6"/>
<dbReference type="CDD" id="cd00371">
    <property type="entry name" value="HMA"/>
    <property type="match status" value="2"/>
</dbReference>
<organism evidence="3">
    <name type="scientific">Glycine soja</name>
    <name type="common">Wild soybean</name>
    <dbReference type="NCBI Taxonomy" id="3848"/>
    <lineage>
        <taxon>Eukaryota</taxon>
        <taxon>Viridiplantae</taxon>
        <taxon>Streptophyta</taxon>
        <taxon>Embryophyta</taxon>
        <taxon>Tracheophyta</taxon>
        <taxon>Spermatophyta</taxon>
        <taxon>Magnoliopsida</taxon>
        <taxon>eudicotyledons</taxon>
        <taxon>Gunneridae</taxon>
        <taxon>Pentapetalae</taxon>
        <taxon>rosids</taxon>
        <taxon>fabids</taxon>
        <taxon>Fabales</taxon>
        <taxon>Fabaceae</taxon>
        <taxon>Papilionoideae</taxon>
        <taxon>50 kb inversion clade</taxon>
        <taxon>NPAAA clade</taxon>
        <taxon>indigoferoid/millettioid clade</taxon>
        <taxon>Phaseoleae</taxon>
        <taxon>Glycine</taxon>
        <taxon>Glycine subgen. Soja</taxon>
    </lineage>
</organism>
<dbReference type="SUPFAM" id="SSF55008">
    <property type="entry name" value="HMA, heavy metal-associated domain"/>
    <property type="match status" value="2"/>
</dbReference>
<dbReference type="Pfam" id="PF00403">
    <property type="entry name" value="HMA"/>
    <property type="match status" value="2"/>
</dbReference>
<sequence>MGAKKKNGNNKENEDNTTTTVVLKVQMHCDGCASKIIKHLRAFQGVETVKAESDAGKVTVTGKVDPTKVRDNLAEKIRKKVELVSPQPKKEKENEKDPKPNNKSENKTQDKKTKDKEVVTTAVLKVALHCQGCLDRIGKTVLKTKGVQEMAIDKEKEMVTVKGTMDVKALAENLMEKLKRKVEVVPPQKDKEGDNKEGGGGEKGSGKKKNKGGGGDKNENIEDGIEKIEHNRMEYLAPPAFGFGYGPYGGGYGHGHGHGHGNIGGYSYVPVYPEQMHFHLHAPAPQMFSDENPNACSVM</sequence>
<dbReference type="GO" id="GO:0016787">
    <property type="term" value="F:hydrolase activity"/>
    <property type="evidence" value="ECO:0007669"/>
    <property type="project" value="UniProtKB-KW"/>
</dbReference>
<dbReference type="Gene3D" id="3.30.70.100">
    <property type="match status" value="2"/>
</dbReference>
<protein>
    <submittedName>
        <fullName evidence="3">Copper-transporting ATPase 2</fullName>
        <ecNumber evidence="3">3.6.3.4</ecNumber>
    </submittedName>
</protein>
<keyword evidence="3" id="KW-0378">Hydrolase</keyword>
<dbReference type="EMBL" id="KN672242">
    <property type="protein sequence ID" value="KHM98915.1"/>
    <property type="molecule type" value="Genomic_DNA"/>
</dbReference>
<evidence type="ECO:0000256" key="1">
    <source>
        <dbReference type="SAM" id="MobiDB-lite"/>
    </source>
</evidence>
<evidence type="ECO:0000259" key="2">
    <source>
        <dbReference type="PROSITE" id="PS50846"/>
    </source>
</evidence>
<dbReference type="GO" id="GO:0046872">
    <property type="term" value="F:metal ion binding"/>
    <property type="evidence" value="ECO:0007669"/>
    <property type="project" value="InterPro"/>
</dbReference>
<name>A0A0B2NPB6_GLYSO</name>
<gene>
    <name evidence="3" type="ORF">glysoja_043327</name>
</gene>
<feature type="region of interest" description="Disordered" evidence="1">
    <location>
        <begin position="181"/>
        <end position="221"/>
    </location>
</feature>
<reference evidence="3" key="1">
    <citation type="submission" date="2014-07" db="EMBL/GenBank/DDBJ databases">
        <title>Identification of a novel salt tolerance gene in wild soybean by whole-genome sequencing.</title>
        <authorList>
            <person name="Lam H.-M."/>
            <person name="Qi X."/>
            <person name="Li M.-W."/>
            <person name="Liu X."/>
            <person name="Xie M."/>
            <person name="Ni M."/>
            <person name="Xu X."/>
        </authorList>
    </citation>
    <scope>NUCLEOTIDE SEQUENCE [LARGE SCALE GENOMIC DNA]</scope>
    <source>
        <tissue evidence="3">Root</tissue>
    </source>
</reference>
<dbReference type="PANTHER" id="PTHR46413">
    <property type="entry name" value="HEAVY METAL-ASSOCIATED ISOPRENYLATED PLANT PROTEIN 6"/>
    <property type="match status" value="1"/>
</dbReference>
<evidence type="ECO:0000313" key="3">
    <source>
        <dbReference type="EMBL" id="KHM98915.1"/>
    </source>
</evidence>
<dbReference type="PROSITE" id="PS50846">
    <property type="entry name" value="HMA_2"/>
    <property type="match status" value="2"/>
</dbReference>
<accession>A0A0B2NPB6</accession>
<feature type="compositionally biased region" description="Basic and acidic residues" evidence="1">
    <location>
        <begin position="181"/>
        <end position="200"/>
    </location>
</feature>
<dbReference type="InterPro" id="IPR036163">
    <property type="entry name" value="HMA_dom_sf"/>
</dbReference>
<feature type="region of interest" description="Disordered" evidence="1">
    <location>
        <begin position="71"/>
        <end position="116"/>
    </location>
</feature>
<dbReference type="InterPro" id="IPR006121">
    <property type="entry name" value="HMA_dom"/>
</dbReference>
<dbReference type="EC" id="3.6.3.4" evidence="3"/>